<proteinExistence type="predicted"/>
<sequence length="122" mass="12457">MVALCVILLASGCGIQEAGRFLDRAEACAEATETAQGVLTRISQLASDPGQLKKQLHEAGARLEEAGAKSGDPALNGVLSGLASTYKSTVATDKASAVAAAEKVRVSTISSFRVFSRACGDS</sequence>
<keyword evidence="2" id="KW-1185">Reference proteome</keyword>
<evidence type="ECO:0000313" key="2">
    <source>
        <dbReference type="Proteomes" id="UP000198923"/>
    </source>
</evidence>
<dbReference type="AlphaFoldDB" id="A0A1G7RW94"/>
<gene>
    <name evidence="1" type="ORF">SAMN05421505_10273</name>
</gene>
<name>A0A1G7RW94_9ACTN</name>
<dbReference type="EMBL" id="FNCN01000002">
    <property type="protein sequence ID" value="SDG15093.1"/>
    <property type="molecule type" value="Genomic_DNA"/>
</dbReference>
<protein>
    <submittedName>
        <fullName evidence="1">Uncharacterized protein</fullName>
    </submittedName>
</protein>
<organism evidence="1 2">
    <name type="scientific">Sinosporangium album</name>
    <dbReference type="NCBI Taxonomy" id="504805"/>
    <lineage>
        <taxon>Bacteria</taxon>
        <taxon>Bacillati</taxon>
        <taxon>Actinomycetota</taxon>
        <taxon>Actinomycetes</taxon>
        <taxon>Streptosporangiales</taxon>
        <taxon>Streptosporangiaceae</taxon>
        <taxon>Sinosporangium</taxon>
    </lineage>
</organism>
<reference evidence="1 2" key="1">
    <citation type="submission" date="2016-10" db="EMBL/GenBank/DDBJ databases">
        <authorList>
            <person name="de Groot N.N."/>
        </authorList>
    </citation>
    <scope>NUCLEOTIDE SEQUENCE [LARGE SCALE GENOMIC DNA]</scope>
    <source>
        <strain evidence="1 2">CPCC 201354</strain>
    </source>
</reference>
<evidence type="ECO:0000313" key="1">
    <source>
        <dbReference type="EMBL" id="SDG15093.1"/>
    </source>
</evidence>
<dbReference type="Proteomes" id="UP000198923">
    <property type="component" value="Unassembled WGS sequence"/>
</dbReference>
<accession>A0A1G7RW94</accession>